<dbReference type="CDD" id="cd02796">
    <property type="entry name" value="tRNA_bind_bactPheRS"/>
    <property type="match status" value="1"/>
</dbReference>
<comment type="subunit">
    <text evidence="3 15">Tetramer of two alpha and two beta subunits.</text>
</comment>
<dbReference type="GO" id="GO:0005524">
    <property type="term" value="F:ATP binding"/>
    <property type="evidence" value="ECO:0007669"/>
    <property type="project" value="UniProtKB-UniRule"/>
</dbReference>
<evidence type="ECO:0000259" key="17">
    <source>
        <dbReference type="PROSITE" id="PS50886"/>
    </source>
</evidence>
<evidence type="ECO:0000256" key="7">
    <source>
        <dbReference type="ARBA" id="ARBA00022723"/>
    </source>
</evidence>
<evidence type="ECO:0000256" key="15">
    <source>
        <dbReference type="HAMAP-Rule" id="MF_00283"/>
    </source>
</evidence>
<evidence type="ECO:0000313" key="21">
    <source>
        <dbReference type="Proteomes" id="UP000062160"/>
    </source>
</evidence>
<dbReference type="CDD" id="cd00769">
    <property type="entry name" value="PheRS_beta_core"/>
    <property type="match status" value="1"/>
</dbReference>
<keyword evidence="21" id="KW-1185">Reference proteome</keyword>
<feature type="binding site" evidence="15">
    <location>
        <position position="461"/>
    </location>
    <ligand>
        <name>Mg(2+)</name>
        <dbReference type="ChEBI" id="CHEBI:18420"/>
        <note>shared with alpha subunit</note>
    </ligand>
</feature>
<protein>
    <recommendedName>
        <fullName evidence="15">Phenylalanine--tRNA ligase beta subunit</fullName>
        <ecNumber evidence="15">6.1.1.20</ecNumber>
    </recommendedName>
    <alternativeName>
        <fullName evidence="15">Phenylalanyl-tRNA synthetase beta subunit</fullName>
        <shortName evidence="15">PheRS</shortName>
    </alternativeName>
</protein>
<evidence type="ECO:0000259" key="19">
    <source>
        <dbReference type="PROSITE" id="PS51483"/>
    </source>
</evidence>
<dbReference type="InterPro" id="IPR020825">
    <property type="entry name" value="Phe-tRNA_synthase-like_B3/B4"/>
</dbReference>
<comment type="catalytic activity">
    <reaction evidence="14 15">
        <text>tRNA(Phe) + L-phenylalanine + ATP = L-phenylalanyl-tRNA(Phe) + AMP + diphosphate + H(+)</text>
        <dbReference type="Rhea" id="RHEA:19413"/>
        <dbReference type="Rhea" id="RHEA-COMP:9668"/>
        <dbReference type="Rhea" id="RHEA-COMP:9699"/>
        <dbReference type="ChEBI" id="CHEBI:15378"/>
        <dbReference type="ChEBI" id="CHEBI:30616"/>
        <dbReference type="ChEBI" id="CHEBI:33019"/>
        <dbReference type="ChEBI" id="CHEBI:58095"/>
        <dbReference type="ChEBI" id="CHEBI:78442"/>
        <dbReference type="ChEBI" id="CHEBI:78531"/>
        <dbReference type="ChEBI" id="CHEBI:456215"/>
        <dbReference type="EC" id="6.1.1.20"/>
    </reaction>
</comment>
<keyword evidence="10 15" id="KW-0460">Magnesium</keyword>
<dbReference type="EC" id="6.1.1.20" evidence="15"/>
<sequence length="798" mass="89996">MLVPMRWLKEFVKINEEPEELAQKLTMSGSNVEGIEYWGKDIKGIIIGEIEKIEKHPDADKLLIVYVNTGNETIQIVTGATNVREKNKVPVALNGSIIAGGKKIRKSKFRGVDSWGMLCSAEELGLDDHGLPPEIQEGILILPEDAPVGTDIKDYLPLEDAVIDFEITPNRPDCLSIIGMARETAATLKSELTIPKIALNEEGEEFVKDKVTIKIEAEDLCKRYTARIIKDIKIEPSPLWMQRRLQTCGIRSINNIVDITNYVMLETGQPLHAFDYDKIRGNSIIVRRARPSEELETLDGNIRELNEDMLVIADKSRALGLAGVMGGADSEITSSTRNVLIESANFFGPNIRRTSRQLGLRSESSMRFEKGLDPNICLMAADRACQLIEQLGAGKVLKGCVDVFPAKPAPREIAFSPDRINKVLGTSIPQDEMIDILRRLEIDVRHDSGILKAIVPTFRQDLVEEADLVEEIGRMYGYDKLPTTLPYGNVTQGKLDDYQKYIDDIKDVLVYNGYFETYTYSFVSPKVFDIIKTPNDSPLRKAIELLNPLGEERSIMRTTLLPNMLDTISFNLNHKAEELRFFEISSVYLPKQLPLKELPVENKRIVMGLCGESMNYYDLKKAIETIFTKLRIKNWDFIPASHFAFHTSRCAKILIGDKEIGFVGEVHPDVLENYEINKKVYAAELDLDTILENASNKVIFKPLPKFPASERDLAIVVDERVLARDIIKEICESGKPLLESVELFDVYQGGQIAKGYKSMAFSLVFRAPDRTLTDIEVNEVFEKIEKSLKDKFNASLRE</sequence>
<dbReference type="EMBL" id="DF976999">
    <property type="protein sequence ID" value="GAQ24483.1"/>
    <property type="molecule type" value="Genomic_DNA"/>
</dbReference>
<dbReference type="SUPFAM" id="SSF54991">
    <property type="entry name" value="Anticodon-binding domain of PheRS"/>
    <property type="match status" value="1"/>
</dbReference>
<dbReference type="GO" id="GO:0016740">
    <property type="term" value="F:transferase activity"/>
    <property type="evidence" value="ECO:0007669"/>
    <property type="project" value="UniProtKB-ARBA"/>
</dbReference>
<dbReference type="Gene3D" id="3.30.56.10">
    <property type="match status" value="2"/>
</dbReference>
<dbReference type="Pfam" id="PF03484">
    <property type="entry name" value="B5"/>
    <property type="match status" value="1"/>
</dbReference>
<dbReference type="InterPro" id="IPR036690">
    <property type="entry name" value="Fdx_antiC-bd_sf"/>
</dbReference>
<dbReference type="InterPro" id="IPR009061">
    <property type="entry name" value="DNA-bd_dom_put_sf"/>
</dbReference>
<keyword evidence="6 15" id="KW-0436">Ligase</keyword>
<evidence type="ECO:0000256" key="10">
    <source>
        <dbReference type="ARBA" id="ARBA00022842"/>
    </source>
</evidence>
<dbReference type="Pfam" id="PF03483">
    <property type="entry name" value="B3_4"/>
    <property type="match status" value="1"/>
</dbReference>
<dbReference type="Gene3D" id="3.50.40.10">
    <property type="entry name" value="Phenylalanyl-trna Synthetase, Chain B, domain 3"/>
    <property type="match status" value="1"/>
</dbReference>
<dbReference type="Pfam" id="PF03147">
    <property type="entry name" value="FDX-ACB"/>
    <property type="match status" value="1"/>
</dbReference>
<dbReference type="GO" id="GO:0006432">
    <property type="term" value="P:phenylalanyl-tRNA aminoacylation"/>
    <property type="evidence" value="ECO:0007669"/>
    <property type="project" value="UniProtKB-UniRule"/>
</dbReference>
<evidence type="ECO:0000256" key="8">
    <source>
        <dbReference type="ARBA" id="ARBA00022741"/>
    </source>
</evidence>
<dbReference type="InterPro" id="IPR045060">
    <property type="entry name" value="Phe-tRNA-ligase_IIc_bsu"/>
</dbReference>
<organism evidence="20">
    <name type="scientific">Tepidanaerobacter syntrophicus</name>
    <dbReference type="NCBI Taxonomy" id="224999"/>
    <lineage>
        <taxon>Bacteria</taxon>
        <taxon>Bacillati</taxon>
        <taxon>Bacillota</taxon>
        <taxon>Clostridia</taxon>
        <taxon>Thermosediminibacterales</taxon>
        <taxon>Tepidanaerobacteraceae</taxon>
        <taxon>Tepidanaerobacter</taxon>
    </lineage>
</organism>
<dbReference type="Gene3D" id="2.40.50.140">
    <property type="entry name" value="Nucleic acid-binding proteins"/>
    <property type="match status" value="1"/>
</dbReference>
<keyword evidence="4 15" id="KW-0963">Cytoplasm</keyword>
<evidence type="ECO:0000256" key="16">
    <source>
        <dbReference type="PROSITE-ProRule" id="PRU00209"/>
    </source>
</evidence>
<dbReference type="GO" id="GO:0000287">
    <property type="term" value="F:magnesium ion binding"/>
    <property type="evidence" value="ECO:0007669"/>
    <property type="project" value="UniProtKB-UniRule"/>
</dbReference>
<evidence type="ECO:0000256" key="12">
    <source>
        <dbReference type="ARBA" id="ARBA00022917"/>
    </source>
</evidence>
<evidence type="ECO:0000313" key="20">
    <source>
        <dbReference type="EMBL" id="GAQ24483.1"/>
    </source>
</evidence>
<evidence type="ECO:0000256" key="5">
    <source>
        <dbReference type="ARBA" id="ARBA00022555"/>
    </source>
</evidence>
<dbReference type="Proteomes" id="UP000062160">
    <property type="component" value="Unassembled WGS sequence"/>
</dbReference>
<dbReference type="STRING" id="224999.GCA_001485475_00465"/>
<evidence type="ECO:0000256" key="6">
    <source>
        <dbReference type="ARBA" id="ARBA00022598"/>
    </source>
</evidence>
<dbReference type="SUPFAM" id="SSF56037">
    <property type="entry name" value="PheT/TilS domain"/>
    <property type="match status" value="1"/>
</dbReference>
<dbReference type="PANTHER" id="PTHR10947">
    <property type="entry name" value="PHENYLALANYL-TRNA SYNTHETASE BETA CHAIN AND LEUCINE-RICH REPEAT-CONTAINING PROTEIN 47"/>
    <property type="match status" value="1"/>
</dbReference>
<dbReference type="OrthoDB" id="9805455at2"/>
<dbReference type="GO" id="GO:0004826">
    <property type="term" value="F:phenylalanine-tRNA ligase activity"/>
    <property type="evidence" value="ECO:0007669"/>
    <property type="project" value="UniProtKB-UniRule"/>
</dbReference>
<dbReference type="InterPro" id="IPR041616">
    <property type="entry name" value="PheRS_beta_core"/>
</dbReference>
<dbReference type="FunFam" id="3.50.40.10:FF:000001">
    <property type="entry name" value="Phenylalanine--tRNA ligase beta subunit"/>
    <property type="match status" value="1"/>
</dbReference>
<dbReference type="HAMAP" id="MF_00283">
    <property type="entry name" value="Phe_tRNA_synth_beta1"/>
    <property type="match status" value="1"/>
</dbReference>
<dbReference type="GO" id="GO:0009328">
    <property type="term" value="C:phenylalanine-tRNA ligase complex"/>
    <property type="evidence" value="ECO:0007669"/>
    <property type="project" value="TreeGrafter"/>
</dbReference>
<dbReference type="NCBIfam" id="NF045760">
    <property type="entry name" value="YtpR"/>
    <property type="match status" value="1"/>
</dbReference>
<dbReference type="SUPFAM" id="SSF50249">
    <property type="entry name" value="Nucleic acid-binding proteins"/>
    <property type="match status" value="1"/>
</dbReference>
<dbReference type="InterPro" id="IPR045864">
    <property type="entry name" value="aa-tRNA-synth_II/BPL/LPL"/>
</dbReference>
<dbReference type="Gene3D" id="3.30.70.380">
    <property type="entry name" value="Ferrodoxin-fold anticodon-binding domain"/>
    <property type="match status" value="1"/>
</dbReference>
<dbReference type="SUPFAM" id="SSF46955">
    <property type="entry name" value="Putative DNA-binding domain"/>
    <property type="match status" value="1"/>
</dbReference>
<evidence type="ECO:0000256" key="11">
    <source>
        <dbReference type="ARBA" id="ARBA00022884"/>
    </source>
</evidence>
<feature type="binding site" evidence="15">
    <location>
        <position position="467"/>
    </location>
    <ligand>
        <name>Mg(2+)</name>
        <dbReference type="ChEBI" id="CHEBI:18420"/>
        <note>shared with alpha subunit</note>
    </ligand>
</feature>
<evidence type="ECO:0000256" key="3">
    <source>
        <dbReference type="ARBA" id="ARBA00011209"/>
    </source>
</evidence>
<keyword evidence="12 15" id="KW-0648">Protein biosynthesis</keyword>
<evidence type="ECO:0000259" key="18">
    <source>
        <dbReference type="PROSITE" id="PS51447"/>
    </source>
</evidence>
<proteinExistence type="inferred from homology"/>
<evidence type="ECO:0000256" key="13">
    <source>
        <dbReference type="ARBA" id="ARBA00023146"/>
    </source>
</evidence>
<comment type="similarity">
    <text evidence="2 15">Belongs to the phenylalanyl-tRNA synthetase beta subunit family. Type 1 subfamily.</text>
</comment>
<dbReference type="PANTHER" id="PTHR10947:SF0">
    <property type="entry name" value="PHENYLALANINE--TRNA LIGASE BETA SUBUNIT"/>
    <property type="match status" value="1"/>
</dbReference>
<evidence type="ECO:0000256" key="4">
    <source>
        <dbReference type="ARBA" id="ARBA00022490"/>
    </source>
</evidence>
<accession>A0A0U9HJM0</accession>
<dbReference type="InterPro" id="IPR004532">
    <property type="entry name" value="Phe-tRNA-ligase_IIc_bsu_bact"/>
</dbReference>
<evidence type="ECO:0000256" key="14">
    <source>
        <dbReference type="ARBA" id="ARBA00049255"/>
    </source>
</evidence>
<gene>
    <name evidence="15" type="primary">pheT</name>
    <name evidence="20" type="ORF">TSYNT_5313</name>
</gene>
<dbReference type="FunFam" id="3.30.56.10:FF:000002">
    <property type="entry name" value="Phenylalanine--tRNA ligase beta subunit"/>
    <property type="match status" value="1"/>
</dbReference>
<keyword evidence="11 16" id="KW-0694">RNA-binding</keyword>
<evidence type="ECO:0000256" key="9">
    <source>
        <dbReference type="ARBA" id="ARBA00022840"/>
    </source>
</evidence>
<evidence type="ECO:0000256" key="2">
    <source>
        <dbReference type="ARBA" id="ARBA00008653"/>
    </source>
</evidence>
<dbReference type="SUPFAM" id="SSF55681">
    <property type="entry name" value="Class II aaRS and biotin synthetases"/>
    <property type="match status" value="1"/>
</dbReference>
<dbReference type="InterPro" id="IPR005121">
    <property type="entry name" value="Fdx_antiC-bd"/>
</dbReference>
<dbReference type="GO" id="GO:0000049">
    <property type="term" value="F:tRNA binding"/>
    <property type="evidence" value="ECO:0007669"/>
    <property type="project" value="UniProtKB-UniRule"/>
</dbReference>
<comment type="subcellular location">
    <subcellularLocation>
        <location evidence="1 15">Cytoplasm</location>
    </subcellularLocation>
</comment>
<dbReference type="PROSITE" id="PS51447">
    <property type="entry name" value="FDX_ACB"/>
    <property type="match status" value="1"/>
</dbReference>
<dbReference type="FunFam" id="2.40.50.140:FF:000045">
    <property type="entry name" value="Phenylalanine--tRNA ligase beta subunit"/>
    <property type="match status" value="1"/>
</dbReference>
<keyword evidence="8 15" id="KW-0547">Nucleotide-binding</keyword>
<dbReference type="GO" id="GO:0140096">
    <property type="term" value="F:catalytic activity, acting on a protein"/>
    <property type="evidence" value="ECO:0007669"/>
    <property type="project" value="UniProtKB-ARBA"/>
</dbReference>
<dbReference type="AlphaFoldDB" id="A0A0U9HJM0"/>
<dbReference type="PROSITE" id="PS51483">
    <property type="entry name" value="B5"/>
    <property type="match status" value="1"/>
</dbReference>
<dbReference type="PROSITE" id="PS50886">
    <property type="entry name" value="TRBD"/>
    <property type="match status" value="1"/>
</dbReference>
<evidence type="ECO:0000256" key="1">
    <source>
        <dbReference type="ARBA" id="ARBA00004496"/>
    </source>
</evidence>
<reference evidence="20" key="1">
    <citation type="journal article" date="2016" name="Genome Announc.">
        <title>Draft Genome Sequence of the Syntrophic Lactate-Degrading Bacterium Tepidanaerobacter syntrophicus JLT.</title>
        <authorList>
            <person name="Matsuura N."/>
            <person name="Ohashi A."/>
            <person name="Tourlousse D.M."/>
            <person name="Sekiguchi Y."/>
        </authorList>
    </citation>
    <scope>NUCLEOTIDE SEQUENCE [LARGE SCALE GENOMIC DNA]</scope>
    <source>
        <strain evidence="20">JL</strain>
    </source>
</reference>
<dbReference type="SMART" id="SM00873">
    <property type="entry name" value="B3_4"/>
    <property type="match status" value="1"/>
</dbReference>
<dbReference type="InterPro" id="IPR005146">
    <property type="entry name" value="B3/B4_tRNA-bd"/>
</dbReference>
<feature type="binding site" evidence="15">
    <location>
        <position position="471"/>
    </location>
    <ligand>
        <name>Mg(2+)</name>
        <dbReference type="ChEBI" id="CHEBI:18420"/>
        <note>shared with alpha subunit</note>
    </ligand>
</feature>
<feature type="domain" description="B5" evidence="19">
    <location>
        <begin position="408"/>
        <end position="483"/>
    </location>
</feature>
<keyword evidence="13 15" id="KW-0030">Aminoacyl-tRNA synthetase</keyword>
<dbReference type="SMART" id="SM00874">
    <property type="entry name" value="B5"/>
    <property type="match status" value="1"/>
</dbReference>
<dbReference type="NCBIfam" id="TIGR00472">
    <property type="entry name" value="pheT_bact"/>
    <property type="match status" value="1"/>
</dbReference>
<feature type="binding site" evidence="15">
    <location>
        <position position="470"/>
    </location>
    <ligand>
        <name>Mg(2+)</name>
        <dbReference type="ChEBI" id="CHEBI:18420"/>
        <note>shared with alpha subunit</note>
    </ligand>
</feature>
<comment type="cofactor">
    <cofactor evidence="15">
        <name>Mg(2+)</name>
        <dbReference type="ChEBI" id="CHEBI:18420"/>
    </cofactor>
    <text evidence="15">Binds 2 magnesium ions per tetramer.</text>
</comment>
<dbReference type="InterPro" id="IPR002547">
    <property type="entry name" value="tRNA-bd_dom"/>
</dbReference>
<dbReference type="Gene3D" id="3.30.930.10">
    <property type="entry name" value="Bira Bifunctional Protein, Domain 2"/>
    <property type="match status" value="1"/>
</dbReference>
<dbReference type="InterPro" id="IPR033714">
    <property type="entry name" value="tRNA_bind_bactPheRS"/>
</dbReference>
<keyword evidence="9 15" id="KW-0067">ATP-binding</keyword>
<dbReference type="Pfam" id="PF17759">
    <property type="entry name" value="tRNA_synthFbeta"/>
    <property type="match status" value="1"/>
</dbReference>
<dbReference type="FunFam" id="3.30.70.380:FF:000001">
    <property type="entry name" value="Phenylalanine--tRNA ligase beta subunit"/>
    <property type="match status" value="1"/>
</dbReference>
<dbReference type="SMART" id="SM00896">
    <property type="entry name" value="FDX-ACB"/>
    <property type="match status" value="1"/>
</dbReference>
<feature type="domain" description="FDX-ACB" evidence="18">
    <location>
        <begin position="704"/>
        <end position="797"/>
    </location>
</feature>
<dbReference type="RefSeq" id="WP_059031543.1">
    <property type="nucleotide sequence ID" value="NZ_DF976999.1"/>
</dbReference>
<dbReference type="InterPro" id="IPR012340">
    <property type="entry name" value="NA-bd_OB-fold"/>
</dbReference>
<keyword evidence="7 15" id="KW-0479">Metal-binding</keyword>
<feature type="domain" description="TRNA-binding" evidence="17">
    <location>
        <begin position="39"/>
        <end position="153"/>
    </location>
</feature>
<keyword evidence="5 16" id="KW-0820">tRNA-binding</keyword>
<dbReference type="InterPro" id="IPR005147">
    <property type="entry name" value="tRNA_synthase_B5-dom"/>
</dbReference>
<dbReference type="Pfam" id="PF01588">
    <property type="entry name" value="tRNA_bind"/>
    <property type="match status" value="1"/>
</dbReference>
<name>A0A0U9HJM0_9FIRM</name>